<evidence type="ECO:0000256" key="1">
    <source>
        <dbReference type="PROSITE-ProRule" id="PRU00023"/>
    </source>
</evidence>
<dbReference type="InterPro" id="IPR002110">
    <property type="entry name" value="Ankyrin_rpt"/>
</dbReference>
<gene>
    <name evidence="2" type="ORF">SteCoe_19711</name>
</gene>
<dbReference type="AlphaFoldDB" id="A0A1R2BTG6"/>
<keyword evidence="1" id="KW-0040">ANK repeat</keyword>
<evidence type="ECO:0000313" key="3">
    <source>
        <dbReference type="Proteomes" id="UP000187209"/>
    </source>
</evidence>
<dbReference type="SMART" id="SM00248">
    <property type="entry name" value="ANK"/>
    <property type="match status" value="2"/>
</dbReference>
<dbReference type="Proteomes" id="UP000187209">
    <property type="component" value="Unassembled WGS sequence"/>
</dbReference>
<reference evidence="2 3" key="1">
    <citation type="submission" date="2016-11" db="EMBL/GenBank/DDBJ databases">
        <title>The macronuclear genome of Stentor coeruleus: a giant cell with tiny introns.</title>
        <authorList>
            <person name="Slabodnick M."/>
            <person name="Ruby J.G."/>
            <person name="Reiff S.B."/>
            <person name="Swart E.C."/>
            <person name="Gosai S."/>
            <person name="Prabakaran S."/>
            <person name="Witkowska E."/>
            <person name="Larue G.E."/>
            <person name="Fisher S."/>
            <person name="Freeman R.M."/>
            <person name="Gunawardena J."/>
            <person name="Chu W."/>
            <person name="Stover N.A."/>
            <person name="Gregory B.D."/>
            <person name="Nowacki M."/>
            <person name="Derisi J."/>
            <person name="Roy S.W."/>
            <person name="Marshall W.F."/>
            <person name="Sood P."/>
        </authorList>
    </citation>
    <scope>NUCLEOTIDE SEQUENCE [LARGE SCALE GENOMIC DNA]</scope>
    <source>
        <strain evidence="2">WM001</strain>
    </source>
</reference>
<sequence length="208" mass="24062">MDSPSLSGKWKLVSNVISATNYFMTPNSEVISDIDSMIEALKRHPSLLRHETTTAKMTEIEYYKYTAALFDFIRQSSTDDLERIEKLITNNPKRYIIDNSSAESLLNKQFNGIRPLYESCKYGFLDTSKLLMKYGADPYLLSDNGEDVETCLEVAVRWNHISIVQYLMETHNWQYKILKKCLKATNNPKVKEMIIPKMVKRKGFCFCG</sequence>
<dbReference type="OrthoDB" id="286878at2759"/>
<dbReference type="EMBL" id="MPUH01000438">
    <property type="protein sequence ID" value="OMJ80113.1"/>
    <property type="molecule type" value="Genomic_DNA"/>
</dbReference>
<dbReference type="Gene3D" id="1.25.40.20">
    <property type="entry name" value="Ankyrin repeat-containing domain"/>
    <property type="match status" value="1"/>
</dbReference>
<dbReference type="PROSITE" id="PS50088">
    <property type="entry name" value="ANK_REPEAT"/>
    <property type="match status" value="1"/>
</dbReference>
<dbReference type="Pfam" id="PF12796">
    <property type="entry name" value="Ank_2"/>
    <property type="match status" value="1"/>
</dbReference>
<organism evidence="2 3">
    <name type="scientific">Stentor coeruleus</name>
    <dbReference type="NCBI Taxonomy" id="5963"/>
    <lineage>
        <taxon>Eukaryota</taxon>
        <taxon>Sar</taxon>
        <taxon>Alveolata</taxon>
        <taxon>Ciliophora</taxon>
        <taxon>Postciliodesmatophora</taxon>
        <taxon>Heterotrichea</taxon>
        <taxon>Heterotrichida</taxon>
        <taxon>Stentoridae</taxon>
        <taxon>Stentor</taxon>
    </lineage>
</organism>
<feature type="repeat" description="ANK" evidence="1">
    <location>
        <begin position="111"/>
        <end position="143"/>
    </location>
</feature>
<accession>A0A1R2BTG6</accession>
<proteinExistence type="predicted"/>
<comment type="caution">
    <text evidence="2">The sequence shown here is derived from an EMBL/GenBank/DDBJ whole genome shotgun (WGS) entry which is preliminary data.</text>
</comment>
<protein>
    <submittedName>
        <fullName evidence="2">Uncharacterized protein</fullName>
    </submittedName>
</protein>
<dbReference type="SUPFAM" id="SSF48403">
    <property type="entry name" value="Ankyrin repeat"/>
    <property type="match status" value="1"/>
</dbReference>
<keyword evidence="3" id="KW-1185">Reference proteome</keyword>
<name>A0A1R2BTG6_9CILI</name>
<dbReference type="InterPro" id="IPR036770">
    <property type="entry name" value="Ankyrin_rpt-contain_sf"/>
</dbReference>
<evidence type="ECO:0000313" key="2">
    <source>
        <dbReference type="EMBL" id="OMJ80113.1"/>
    </source>
</evidence>